<evidence type="ECO:0000259" key="14">
    <source>
        <dbReference type="Pfam" id="PF02823"/>
    </source>
</evidence>
<keyword evidence="7" id="KW-0809">Transit peptide</keyword>
<evidence type="ECO:0000256" key="7">
    <source>
        <dbReference type="ARBA" id="ARBA00022946"/>
    </source>
</evidence>
<sequence>MFRAIRLATRTNLVKSAPSVLRSYASEAASKVEGLVVNFSVPHQAILKNTTVIQVNASAFSGDMGILPDHVPSIEQLKPGVIEIIKSDGTDKYFLSGGFMVMNPNSVLNINAVEAFKLSEINPDAVSRELAESKRLFSSAKNETEKAAAEIEVDLYEALQSALKTN</sequence>
<evidence type="ECO:0000256" key="10">
    <source>
        <dbReference type="ARBA" id="ARBA00023136"/>
    </source>
</evidence>
<name>A0A1R1Y195_9FUNG</name>
<evidence type="ECO:0000256" key="8">
    <source>
        <dbReference type="ARBA" id="ARBA00023065"/>
    </source>
</evidence>
<keyword evidence="6" id="KW-0999">Mitochondrion inner membrane</keyword>
<dbReference type="FunFam" id="2.60.15.10:FF:000003">
    <property type="entry name" value="ATP synthase subunit delta, mitochondrial"/>
    <property type="match status" value="1"/>
</dbReference>
<keyword evidence="8" id="KW-0406">Ion transport</keyword>
<dbReference type="CDD" id="cd12152">
    <property type="entry name" value="F1-ATPase_delta"/>
    <property type="match status" value="1"/>
</dbReference>
<keyword evidence="11" id="KW-0139">CF(1)</keyword>
<dbReference type="OrthoDB" id="270171at2759"/>
<dbReference type="PANTHER" id="PTHR13822">
    <property type="entry name" value="ATP SYNTHASE DELTA/EPSILON CHAIN"/>
    <property type="match status" value="1"/>
</dbReference>
<proteinExistence type="inferred from homology"/>
<evidence type="ECO:0000256" key="1">
    <source>
        <dbReference type="ARBA" id="ARBA00004273"/>
    </source>
</evidence>
<dbReference type="Proteomes" id="UP000187283">
    <property type="component" value="Unassembled WGS sequence"/>
</dbReference>
<dbReference type="Pfam" id="PF02823">
    <property type="entry name" value="ATP-synt_DE_N"/>
    <property type="match status" value="1"/>
</dbReference>
<protein>
    <recommendedName>
        <fullName evidence="3">ATP synthase subunit delta, mitochondrial</fullName>
    </recommendedName>
    <alternativeName>
        <fullName evidence="13">F-ATPase delta subunit</fullName>
    </alternativeName>
</protein>
<evidence type="ECO:0000256" key="3">
    <source>
        <dbReference type="ARBA" id="ARBA00016960"/>
    </source>
</evidence>
<feature type="domain" description="ATP synthase F1 complex delta/epsilon subunit N-terminal" evidence="14">
    <location>
        <begin position="42"/>
        <end position="107"/>
    </location>
</feature>
<dbReference type="Gene3D" id="2.60.15.10">
    <property type="entry name" value="F0F1 ATP synthase delta/epsilon subunit, N-terminal"/>
    <property type="match status" value="1"/>
</dbReference>
<dbReference type="STRING" id="133412.A0A1R1Y195"/>
<evidence type="ECO:0000313" key="16">
    <source>
        <dbReference type="Proteomes" id="UP000187283"/>
    </source>
</evidence>
<comment type="caution">
    <text evidence="15">The sequence shown here is derived from an EMBL/GenBank/DDBJ whole genome shotgun (WGS) entry which is preliminary data.</text>
</comment>
<accession>A0A1R1Y195</accession>
<dbReference type="EMBL" id="LSSN01001208">
    <property type="protein sequence ID" value="OMJ20574.1"/>
    <property type="molecule type" value="Genomic_DNA"/>
</dbReference>
<evidence type="ECO:0000256" key="4">
    <source>
        <dbReference type="ARBA" id="ARBA00022448"/>
    </source>
</evidence>
<comment type="similarity">
    <text evidence="2">Belongs to the ATPase epsilon chain family.</text>
</comment>
<gene>
    <name evidence="15" type="ORF">AYI70_g4021</name>
</gene>
<evidence type="ECO:0000256" key="12">
    <source>
        <dbReference type="ARBA" id="ARBA00023310"/>
    </source>
</evidence>
<evidence type="ECO:0000256" key="5">
    <source>
        <dbReference type="ARBA" id="ARBA00022781"/>
    </source>
</evidence>
<evidence type="ECO:0000256" key="2">
    <source>
        <dbReference type="ARBA" id="ARBA00005712"/>
    </source>
</evidence>
<dbReference type="SUPFAM" id="SSF51344">
    <property type="entry name" value="Epsilon subunit of F1F0-ATP synthase N-terminal domain"/>
    <property type="match status" value="1"/>
</dbReference>
<dbReference type="AlphaFoldDB" id="A0A1R1Y195"/>
<dbReference type="GO" id="GO:0005743">
    <property type="term" value="C:mitochondrial inner membrane"/>
    <property type="evidence" value="ECO:0007669"/>
    <property type="project" value="UniProtKB-SubCell"/>
</dbReference>
<dbReference type="InterPro" id="IPR020546">
    <property type="entry name" value="ATP_synth_F1_dsu/esu_N"/>
</dbReference>
<dbReference type="HAMAP" id="MF_00530">
    <property type="entry name" value="ATP_synth_epsil_bac"/>
    <property type="match status" value="1"/>
</dbReference>
<keyword evidence="16" id="KW-1185">Reference proteome</keyword>
<evidence type="ECO:0000256" key="9">
    <source>
        <dbReference type="ARBA" id="ARBA00023128"/>
    </source>
</evidence>
<keyword evidence="4" id="KW-0813">Transport</keyword>
<keyword evidence="10" id="KW-0472">Membrane</keyword>
<evidence type="ECO:0000256" key="6">
    <source>
        <dbReference type="ARBA" id="ARBA00022792"/>
    </source>
</evidence>
<evidence type="ECO:0000256" key="11">
    <source>
        <dbReference type="ARBA" id="ARBA00023196"/>
    </source>
</evidence>
<keyword evidence="9" id="KW-0496">Mitochondrion</keyword>
<dbReference type="GO" id="GO:0045259">
    <property type="term" value="C:proton-transporting ATP synthase complex"/>
    <property type="evidence" value="ECO:0007669"/>
    <property type="project" value="UniProtKB-KW"/>
</dbReference>
<dbReference type="GO" id="GO:0046933">
    <property type="term" value="F:proton-transporting ATP synthase activity, rotational mechanism"/>
    <property type="evidence" value="ECO:0007669"/>
    <property type="project" value="InterPro"/>
</dbReference>
<dbReference type="InterPro" id="IPR001469">
    <property type="entry name" value="ATP_synth_F1_dsu/esu"/>
</dbReference>
<evidence type="ECO:0000256" key="13">
    <source>
        <dbReference type="ARBA" id="ARBA00031669"/>
    </source>
</evidence>
<keyword evidence="12" id="KW-0066">ATP synthesis</keyword>
<keyword evidence="5" id="KW-0375">Hydrogen ion transport</keyword>
<dbReference type="PANTHER" id="PTHR13822:SF7">
    <property type="entry name" value="ATP SYNTHASE SUBUNIT DELTA, MITOCHONDRIAL"/>
    <property type="match status" value="1"/>
</dbReference>
<dbReference type="InterPro" id="IPR036771">
    <property type="entry name" value="ATPsynth_dsu/esu_N"/>
</dbReference>
<evidence type="ECO:0000313" key="15">
    <source>
        <dbReference type="EMBL" id="OMJ20574.1"/>
    </source>
</evidence>
<comment type="subcellular location">
    <subcellularLocation>
        <location evidence="1">Mitochondrion inner membrane</location>
    </subcellularLocation>
</comment>
<organism evidence="15 16">
    <name type="scientific">Smittium culicis</name>
    <dbReference type="NCBI Taxonomy" id="133412"/>
    <lineage>
        <taxon>Eukaryota</taxon>
        <taxon>Fungi</taxon>
        <taxon>Fungi incertae sedis</taxon>
        <taxon>Zoopagomycota</taxon>
        <taxon>Kickxellomycotina</taxon>
        <taxon>Harpellomycetes</taxon>
        <taxon>Harpellales</taxon>
        <taxon>Legeriomycetaceae</taxon>
        <taxon>Smittium</taxon>
    </lineage>
</organism>
<reference evidence="15 16" key="1">
    <citation type="submission" date="2017-01" db="EMBL/GenBank/DDBJ databases">
        <authorList>
            <person name="Mah S.A."/>
            <person name="Swanson W.J."/>
            <person name="Moy G.W."/>
            <person name="Vacquier V.D."/>
        </authorList>
    </citation>
    <scope>NUCLEOTIDE SEQUENCE [LARGE SCALE GENOMIC DNA]</scope>
    <source>
        <strain evidence="15 16">GSMNP</strain>
    </source>
</reference>